<dbReference type="Gene3D" id="3.40.50.880">
    <property type="match status" value="1"/>
</dbReference>
<feature type="domain" description="ThuA-like" evidence="1">
    <location>
        <begin position="17"/>
        <end position="210"/>
    </location>
</feature>
<evidence type="ECO:0000313" key="2">
    <source>
        <dbReference type="EMBL" id="MFC5466940.1"/>
    </source>
</evidence>
<dbReference type="EMBL" id="JBHSMC010000044">
    <property type="protein sequence ID" value="MFC5466940.1"/>
    <property type="molecule type" value="Genomic_DNA"/>
</dbReference>
<accession>A0ABW0LM19</accession>
<reference evidence="3" key="1">
    <citation type="journal article" date="2019" name="Int. J. Syst. Evol. Microbiol.">
        <title>The Global Catalogue of Microorganisms (GCM) 10K type strain sequencing project: providing services to taxonomists for standard genome sequencing and annotation.</title>
        <authorList>
            <consortium name="The Broad Institute Genomics Platform"/>
            <consortium name="The Broad Institute Genome Sequencing Center for Infectious Disease"/>
            <person name="Wu L."/>
            <person name="Ma J."/>
        </authorList>
    </citation>
    <scope>NUCLEOTIDE SEQUENCE [LARGE SCALE GENOMIC DNA]</scope>
    <source>
        <strain evidence="3">CGMCC 1.12237</strain>
    </source>
</reference>
<comment type="caution">
    <text evidence="2">The sequence shown here is derived from an EMBL/GenBank/DDBJ whole genome shotgun (WGS) entry which is preliminary data.</text>
</comment>
<dbReference type="InterPro" id="IPR029010">
    <property type="entry name" value="ThuA-like"/>
</dbReference>
<protein>
    <submittedName>
        <fullName evidence="2">ThuA domain-containing protein</fullName>
    </submittedName>
</protein>
<evidence type="ECO:0000313" key="3">
    <source>
        <dbReference type="Proteomes" id="UP001596147"/>
    </source>
</evidence>
<sequence length="215" mass="24118">MMKKRVVALVGDFYHPKEVAISALNKALLNLPEVELEYASENELLEKLETQPDAVILFKLNKLNPQDEHVITWMDEELAATVSDYVDAGGGWFAWHSGIASFQNVQTYTEMIKGYFEHHPAPKDITYKPVSGSSIVENVEEFTIFDEHYFVVCEEEKTNIFLTSESEDGASIAGWTHEYGKGSVVCLTPSHFEEGTTHPAVIDMLVNGLKVVCKM</sequence>
<keyword evidence="3" id="KW-1185">Reference proteome</keyword>
<dbReference type="InterPro" id="IPR029062">
    <property type="entry name" value="Class_I_gatase-like"/>
</dbReference>
<dbReference type="Pfam" id="PF06283">
    <property type="entry name" value="ThuA"/>
    <property type="match status" value="1"/>
</dbReference>
<evidence type="ECO:0000259" key="1">
    <source>
        <dbReference type="Pfam" id="PF06283"/>
    </source>
</evidence>
<name>A0ABW0LM19_9BACI</name>
<gene>
    <name evidence="2" type="ORF">ACFPM4_19635</name>
</gene>
<proteinExistence type="predicted"/>
<dbReference type="SUPFAM" id="SSF52317">
    <property type="entry name" value="Class I glutamine amidotransferase-like"/>
    <property type="match status" value="1"/>
</dbReference>
<organism evidence="2 3">
    <name type="scientific">Lederbergia graminis</name>
    <dbReference type="NCBI Taxonomy" id="735518"/>
    <lineage>
        <taxon>Bacteria</taxon>
        <taxon>Bacillati</taxon>
        <taxon>Bacillota</taxon>
        <taxon>Bacilli</taxon>
        <taxon>Bacillales</taxon>
        <taxon>Bacillaceae</taxon>
        <taxon>Lederbergia</taxon>
    </lineage>
</organism>
<dbReference type="Proteomes" id="UP001596147">
    <property type="component" value="Unassembled WGS sequence"/>
</dbReference>